<dbReference type="InterPro" id="IPR050330">
    <property type="entry name" value="Bact_OuterMem_StrucFunc"/>
</dbReference>
<feature type="compositionally biased region" description="Acidic residues" evidence="11">
    <location>
        <begin position="316"/>
        <end position="329"/>
    </location>
</feature>
<dbReference type="InterPro" id="IPR006664">
    <property type="entry name" value="OMP_bac"/>
</dbReference>
<evidence type="ECO:0000313" key="13">
    <source>
        <dbReference type="EMBL" id="THH37578.1"/>
    </source>
</evidence>
<evidence type="ECO:0000256" key="6">
    <source>
        <dbReference type="ARBA" id="ARBA00023065"/>
    </source>
</evidence>
<dbReference type="InterPro" id="IPR006665">
    <property type="entry name" value="OmpA-like"/>
</dbReference>
<evidence type="ECO:0000256" key="9">
    <source>
        <dbReference type="ARBA" id="ARBA00023237"/>
    </source>
</evidence>
<dbReference type="PROSITE" id="PS51123">
    <property type="entry name" value="OMPA_2"/>
    <property type="match status" value="1"/>
</dbReference>
<dbReference type="InterPro" id="IPR003367">
    <property type="entry name" value="Thrombospondin_3-like_rpt"/>
</dbReference>
<name>A0A4S4NHA8_9BACT</name>
<evidence type="ECO:0000256" key="11">
    <source>
        <dbReference type="SAM" id="MobiDB-lite"/>
    </source>
</evidence>
<evidence type="ECO:0000256" key="1">
    <source>
        <dbReference type="ARBA" id="ARBA00004571"/>
    </source>
</evidence>
<dbReference type="Pfam" id="PF02412">
    <property type="entry name" value="TSP_3"/>
    <property type="match status" value="1"/>
</dbReference>
<keyword evidence="14" id="KW-1185">Reference proteome</keyword>
<proteinExistence type="predicted"/>
<dbReference type="CDD" id="cd07185">
    <property type="entry name" value="OmpA_C-like"/>
    <property type="match status" value="1"/>
</dbReference>
<keyword evidence="9" id="KW-0998">Cell outer membrane</keyword>
<feature type="domain" description="OmpA-like" evidence="12">
    <location>
        <begin position="453"/>
        <end position="574"/>
    </location>
</feature>
<dbReference type="Gene3D" id="3.30.1330.60">
    <property type="entry name" value="OmpA-like domain"/>
    <property type="match status" value="1"/>
</dbReference>
<dbReference type="PROSITE" id="PS51257">
    <property type="entry name" value="PROKAR_LIPOPROTEIN"/>
    <property type="match status" value="1"/>
</dbReference>
<dbReference type="GO" id="GO:0009279">
    <property type="term" value="C:cell outer membrane"/>
    <property type="evidence" value="ECO:0007669"/>
    <property type="project" value="UniProtKB-SubCell"/>
</dbReference>
<evidence type="ECO:0000256" key="2">
    <source>
        <dbReference type="ARBA" id="ARBA00022448"/>
    </source>
</evidence>
<comment type="subcellular location">
    <subcellularLocation>
        <location evidence="1">Cell outer membrane</location>
        <topology evidence="1">Multi-pass membrane protein</topology>
    </subcellularLocation>
</comment>
<keyword evidence="7" id="KW-0626">Porin</keyword>
<dbReference type="Gene3D" id="4.10.1080.10">
    <property type="entry name" value="TSP type-3 repeat"/>
    <property type="match status" value="1"/>
</dbReference>
<dbReference type="PANTHER" id="PTHR30329">
    <property type="entry name" value="STATOR ELEMENT OF FLAGELLAR MOTOR COMPLEX"/>
    <property type="match status" value="1"/>
</dbReference>
<keyword evidence="2" id="KW-0813">Transport</keyword>
<reference evidence="13 14" key="1">
    <citation type="submission" date="2019-04" db="EMBL/GenBank/DDBJ databases">
        <title>Lewinella litorea sp. nov., isolated from a marine sand.</title>
        <authorList>
            <person name="Yoon J.-H."/>
        </authorList>
    </citation>
    <scope>NUCLEOTIDE SEQUENCE [LARGE SCALE GENOMIC DNA]</scope>
    <source>
        <strain evidence="13 14">HSMS-39</strain>
    </source>
</reference>
<organism evidence="13 14">
    <name type="scientific">Neolewinella litorea</name>
    <dbReference type="NCBI Taxonomy" id="2562452"/>
    <lineage>
        <taxon>Bacteria</taxon>
        <taxon>Pseudomonadati</taxon>
        <taxon>Bacteroidota</taxon>
        <taxon>Saprospiria</taxon>
        <taxon>Saprospirales</taxon>
        <taxon>Lewinellaceae</taxon>
        <taxon>Neolewinella</taxon>
    </lineage>
</organism>
<evidence type="ECO:0000256" key="5">
    <source>
        <dbReference type="ARBA" id="ARBA00022729"/>
    </source>
</evidence>
<dbReference type="AlphaFoldDB" id="A0A4S4NHA8"/>
<keyword evidence="3" id="KW-1134">Transmembrane beta strand</keyword>
<evidence type="ECO:0000256" key="8">
    <source>
        <dbReference type="ARBA" id="ARBA00023136"/>
    </source>
</evidence>
<dbReference type="InterPro" id="IPR036737">
    <property type="entry name" value="OmpA-like_sf"/>
</dbReference>
<gene>
    <name evidence="13" type="ORF">E4021_14240</name>
</gene>
<feature type="compositionally biased region" description="Acidic residues" evidence="11">
    <location>
        <begin position="370"/>
        <end position="383"/>
    </location>
</feature>
<evidence type="ECO:0000256" key="7">
    <source>
        <dbReference type="ARBA" id="ARBA00023114"/>
    </source>
</evidence>
<protein>
    <recommendedName>
        <fullName evidence="12">OmpA-like domain-containing protein</fullName>
    </recommendedName>
</protein>
<dbReference type="InterPro" id="IPR045743">
    <property type="entry name" value="DUF6089"/>
</dbReference>
<dbReference type="PANTHER" id="PTHR30329:SF21">
    <property type="entry name" value="LIPOPROTEIN YIAD-RELATED"/>
    <property type="match status" value="1"/>
</dbReference>
<feature type="compositionally biased region" description="Basic and acidic residues" evidence="11">
    <location>
        <begin position="395"/>
        <end position="404"/>
    </location>
</feature>
<accession>A0A4S4NHA8</accession>
<dbReference type="GO" id="GO:0007155">
    <property type="term" value="P:cell adhesion"/>
    <property type="evidence" value="ECO:0007669"/>
    <property type="project" value="InterPro"/>
</dbReference>
<evidence type="ECO:0000256" key="4">
    <source>
        <dbReference type="ARBA" id="ARBA00022692"/>
    </source>
</evidence>
<dbReference type="PRINTS" id="PR01021">
    <property type="entry name" value="OMPADOMAIN"/>
</dbReference>
<evidence type="ECO:0000256" key="3">
    <source>
        <dbReference type="ARBA" id="ARBA00022452"/>
    </source>
</evidence>
<comment type="caution">
    <text evidence="13">The sequence shown here is derived from an EMBL/GenBank/DDBJ whole genome shotgun (WGS) entry which is preliminary data.</text>
</comment>
<dbReference type="GO" id="GO:0006811">
    <property type="term" value="P:monoatomic ion transport"/>
    <property type="evidence" value="ECO:0007669"/>
    <property type="project" value="UniProtKB-KW"/>
</dbReference>
<keyword evidence="5" id="KW-0732">Signal</keyword>
<evidence type="ECO:0000259" key="12">
    <source>
        <dbReference type="PROSITE" id="PS51123"/>
    </source>
</evidence>
<dbReference type="Pfam" id="PF00691">
    <property type="entry name" value="OmpA"/>
    <property type="match status" value="1"/>
</dbReference>
<feature type="compositionally biased region" description="Basic and acidic residues" evidence="11">
    <location>
        <begin position="287"/>
        <end position="303"/>
    </location>
</feature>
<dbReference type="InterPro" id="IPR011250">
    <property type="entry name" value="OMP/PagP_B-barrel"/>
</dbReference>
<dbReference type="EMBL" id="SRSF01000007">
    <property type="protein sequence ID" value="THH37578.1"/>
    <property type="molecule type" value="Genomic_DNA"/>
</dbReference>
<keyword evidence="8 10" id="KW-0472">Membrane</keyword>
<dbReference type="SUPFAM" id="SSF56925">
    <property type="entry name" value="OMPA-like"/>
    <property type="match status" value="1"/>
</dbReference>
<keyword evidence="4" id="KW-0812">Transmembrane</keyword>
<dbReference type="InterPro" id="IPR028974">
    <property type="entry name" value="TSP_type-3_rpt"/>
</dbReference>
<keyword evidence="6" id="KW-0406">Ion transport</keyword>
<dbReference type="SUPFAM" id="SSF103088">
    <property type="entry name" value="OmpA-like"/>
    <property type="match status" value="1"/>
</dbReference>
<evidence type="ECO:0000313" key="14">
    <source>
        <dbReference type="Proteomes" id="UP000308528"/>
    </source>
</evidence>
<dbReference type="Pfam" id="PF19573">
    <property type="entry name" value="DUF6089"/>
    <property type="match status" value="1"/>
</dbReference>
<sequence length="574" mass="61214">MAGRQSAQYVINPNVKPANMLKQLLLVFAALSCINLYGQDVPASTEMPESPYPWEFGIKVGTAALGGDMIEDDLVFFNQAHFGAGLYLSRRLGAAASLRAGLIYGSLHSDDAKSEDPTMVSRGYSSEATVIEPSLSLVLEPFYGTRFSDDFLFRGGLSPYISAGVGYGIWGDVTTNFNGDTGSDVQADITAEADDSGGVVFPLGVGLRYHLSPKSSIGIDYNVRLTGSDLIDGVSASGNPDNDDTYALFGLTYSVGFGARDADKDGVKDLVDECPTEAGPVATNGCPDRDGDGVADKDDRCPDEAGVANLAGCPDGDSDGVADRDDDCPTEPGTAATNGCPDGDGDGVADKDDQCPDEAGLASLNGCPDGDGDGIADKDDECPSEAGPASTNGCPDRDGDGIADKDDECPDEAGVPERNGCPMPNERPENLEERIARYGRILEGQDFQHIRIDSVNGTIEIDRIYFPTDVSSLNRPDRIIIQEIDRFMALPGAEDFNIRYEGHADRRASDEYNMNLSQRRAESAKEYTLRQEGAREANLSTIGFGENQPVGETLRENRVVIPVATEPTRMMPNN</sequence>
<dbReference type="GO" id="GO:0046930">
    <property type="term" value="C:pore complex"/>
    <property type="evidence" value="ECO:0007669"/>
    <property type="project" value="UniProtKB-KW"/>
</dbReference>
<evidence type="ECO:0000256" key="10">
    <source>
        <dbReference type="PROSITE-ProRule" id="PRU00473"/>
    </source>
</evidence>
<dbReference type="GO" id="GO:0005509">
    <property type="term" value="F:calcium ion binding"/>
    <property type="evidence" value="ECO:0007669"/>
    <property type="project" value="InterPro"/>
</dbReference>
<dbReference type="Proteomes" id="UP000308528">
    <property type="component" value="Unassembled WGS sequence"/>
</dbReference>
<dbReference type="GO" id="GO:0015288">
    <property type="term" value="F:porin activity"/>
    <property type="evidence" value="ECO:0007669"/>
    <property type="project" value="UniProtKB-KW"/>
</dbReference>
<dbReference type="SUPFAM" id="SSF103647">
    <property type="entry name" value="TSP type-3 repeat"/>
    <property type="match status" value="2"/>
</dbReference>
<feature type="region of interest" description="Disordered" evidence="11">
    <location>
        <begin position="276"/>
        <end position="405"/>
    </location>
</feature>
<dbReference type="OrthoDB" id="1522982at2"/>